<gene>
    <name evidence="18" type="ORF">VII00023_11951</name>
</gene>
<dbReference type="InterPro" id="IPR005467">
    <property type="entry name" value="His_kinase_dom"/>
</dbReference>
<dbReference type="InterPro" id="IPR003661">
    <property type="entry name" value="HisK_dim/P_dom"/>
</dbReference>
<keyword evidence="9" id="KW-0547">Nucleotide-binding</keyword>
<evidence type="ECO:0000256" key="10">
    <source>
        <dbReference type="ARBA" id="ARBA00022777"/>
    </source>
</evidence>
<dbReference type="GO" id="GO:0005886">
    <property type="term" value="C:plasma membrane"/>
    <property type="evidence" value="ECO:0007669"/>
    <property type="project" value="UniProtKB-SubCell"/>
</dbReference>
<comment type="subcellular location">
    <subcellularLocation>
        <location evidence="2">Cell inner membrane</location>
        <topology evidence="2">Multi-pass membrane protein</topology>
    </subcellularLocation>
</comment>
<feature type="transmembrane region" description="Helical" evidence="15">
    <location>
        <begin position="203"/>
        <end position="221"/>
    </location>
</feature>
<dbReference type="InterPro" id="IPR003660">
    <property type="entry name" value="HAMP_dom"/>
</dbReference>
<dbReference type="InterPro" id="IPR004358">
    <property type="entry name" value="Sig_transdc_His_kin-like_C"/>
</dbReference>
<feature type="domain" description="HAMP" evidence="17">
    <location>
        <begin position="222"/>
        <end position="274"/>
    </location>
</feature>
<dbReference type="Gene3D" id="3.30.565.10">
    <property type="entry name" value="Histidine kinase-like ATPase, C-terminal domain"/>
    <property type="match status" value="1"/>
</dbReference>
<dbReference type="InterPro" id="IPR003594">
    <property type="entry name" value="HATPase_dom"/>
</dbReference>
<evidence type="ECO:0000256" key="11">
    <source>
        <dbReference type="ARBA" id="ARBA00022840"/>
    </source>
</evidence>
<dbReference type="InterPro" id="IPR036890">
    <property type="entry name" value="HATPase_C_sf"/>
</dbReference>
<name>F9RYT9_9VIBR</name>
<dbReference type="EMBL" id="AFWF01000040">
    <property type="protein sequence ID" value="EGU46299.1"/>
    <property type="molecule type" value="Genomic_DNA"/>
</dbReference>
<evidence type="ECO:0000256" key="2">
    <source>
        <dbReference type="ARBA" id="ARBA00004429"/>
    </source>
</evidence>
<keyword evidence="14 15" id="KW-0472">Membrane</keyword>
<evidence type="ECO:0000256" key="12">
    <source>
        <dbReference type="ARBA" id="ARBA00022989"/>
    </source>
</evidence>
<evidence type="ECO:0000256" key="15">
    <source>
        <dbReference type="SAM" id="Phobius"/>
    </source>
</evidence>
<dbReference type="GO" id="GO:0005524">
    <property type="term" value="F:ATP binding"/>
    <property type="evidence" value="ECO:0007669"/>
    <property type="project" value="UniProtKB-KW"/>
</dbReference>
<dbReference type="SUPFAM" id="SSF47384">
    <property type="entry name" value="Homodimeric domain of signal transducing histidine kinase"/>
    <property type="match status" value="1"/>
</dbReference>
<evidence type="ECO:0000313" key="18">
    <source>
        <dbReference type="EMBL" id="EGU46299.1"/>
    </source>
</evidence>
<dbReference type="SMART" id="SM00387">
    <property type="entry name" value="HATPase_c"/>
    <property type="match status" value="1"/>
</dbReference>
<keyword evidence="7" id="KW-0808">Transferase</keyword>
<dbReference type="PANTHER" id="PTHR44936:SF5">
    <property type="entry name" value="SENSOR HISTIDINE KINASE ENVZ"/>
    <property type="match status" value="1"/>
</dbReference>
<keyword evidence="12 15" id="KW-1133">Transmembrane helix</keyword>
<dbReference type="OrthoDB" id="9804645at2"/>
<dbReference type="PROSITE" id="PS50109">
    <property type="entry name" value="HIS_KIN"/>
    <property type="match status" value="1"/>
</dbReference>
<evidence type="ECO:0000256" key="4">
    <source>
        <dbReference type="ARBA" id="ARBA00022475"/>
    </source>
</evidence>
<dbReference type="CDD" id="cd06225">
    <property type="entry name" value="HAMP"/>
    <property type="match status" value="1"/>
</dbReference>
<reference evidence="18 19" key="1">
    <citation type="journal article" date="2012" name="Int. J. Syst. Evol. Microbiol.">
        <title>Vibrio caribbeanicus sp. nov., isolated from the marine sponge Scleritoderma cyanea.</title>
        <authorList>
            <person name="Hoffmann M."/>
            <person name="Monday S.R."/>
            <person name="Allard M.W."/>
            <person name="Strain E.A."/>
            <person name="Whittaker P."/>
            <person name="Naum M."/>
            <person name="McCarthy P.J."/>
            <person name="Lopez J.V."/>
            <person name="Fischer M."/>
            <person name="Brown E.W."/>
        </authorList>
    </citation>
    <scope>NUCLEOTIDE SEQUENCE [LARGE SCALE GENOMIC DNA]</scope>
    <source>
        <strain evidence="18 19">ATCC 700023</strain>
    </source>
</reference>
<dbReference type="GO" id="GO:0000155">
    <property type="term" value="F:phosphorelay sensor kinase activity"/>
    <property type="evidence" value="ECO:0007669"/>
    <property type="project" value="InterPro"/>
</dbReference>
<evidence type="ECO:0000256" key="8">
    <source>
        <dbReference type="ARBA" id="ARBA00022692"/>
    </source>
</evidence>
<dbReference type="InterPro" id="IPR050980">
    <property type="entry name" value="2C_sensor_his_kinase"/>
</dbReference>
<dbReference type="CDD" id="cd00075">
    <property type="entry name" value="HATPase"/>
    <property type="match status" value="1"/>
</dbReference>
<keyword evidence="19" id="KW-1185">Reference proteome</keyword>
<dbReference type="PRINTS" id="PR00344">
    <property type="entry name" value="BCTRLSENSOR"/>
</dbReference>
<dbReference type="Proteomes" id="UP000004605">
    <property type="component" value="Unassembled WGS sequence"/>
</dbReference>
<evidence type="ECO:0000313" key="19">
    <source>
        <dbReference type="Proteomes" id="UP000004605"/>
    </source>
</evidence>
<evidence type="ECO:0000256" key="14">
    <source>
        <dbReference type="ARBA" id="ARBA00023136"/>
    </source>
</evidence>
<comment type="catalytic activity">
    <reaction evidence="1">
        <text>ATP + protein L-histidine = ADP + protein N-phospho-L-histidine.</text>
        <dbReference type="EC" id="2.7.13.3"/>
    </reaction>
</comment>
<evidence type="ECO:0000259" key="16">
    <source>
        <dbReference type="PROSITE" id="PS50109"/>
    </source>
</evidence>
<proteinExistence type="predicted"/>
<evidence type="ECO:0000256" key="3">
    <source>
        <dbReference type="ARBA" id="ARBA00012438"/>
    </source>
</evidence>
<evidence type="ECO:0000256" key="9">
    <source>
        <dbReference type="ARBA" id="ARBA00022741"/>
    </source>
</evidence>
<accession>F9RYT9</accession>
<keyword evidence="5" id="KW-0997">Cell inner membrane</keyword>
<dbReference type="PANTHER" id="PTHR44936">
    <property type="entry name" value="SENSOR PROTEIN CREC"/>
    <property type="match status" value="1"/>
</dbReference>
<keyword evidence="13" id="KW-0902">Two-component regulatory system</keyword>
<sequence length="481" mass="53915">MKVKGWSNSLAMRTSLFLLCVIILAQFLAGLIWYQHSSEKDQQGLKTTVNSLALSAASTISFFQTLPPEYRHLVLNQLRNMGGTRFFVSLNNHQIPVAPLPDSARKTMVISEVESVLHNELQDAPTIEVEFTRRDKLKVFNKELPIDELPLLWGHYSLSYGDLNPPILVMQVKVDQHAWFYLAAVLPAPYINLETSYFDIREWFTLFLSALVLLICTWVVVQREIRPIRRLAKAATLMSSRLNVPEVKEEGSAELKAAVHAFNKMNRRINSHIKDREMLFGSISHDLKTPIACLKLRAEMLDDDIERERFSRIANDLDLMVKGALQCIKETDIHEDIEPIDLQQLVAHIAAAIDPKGERILLKGGSIAPYAGKPLAIKRCIQNLIDNAVKYGDKAEVTLEESAENLTVRIADQGTSLEPKNSDPNALDQLFQPYFRGHTDQEGNGLGLTISQSIAKAHGGQLSLSVTERGGLCATLTFPRD</sequence>
<keyword evidence="8 15" id="KW-0812">Transmembrane</keyword>
<organism evidence="18 19">
    <name type="scientific">Vibrio ichthyoenteri ATCC 700023</name>
    <dbReference type="NCBI Taxonomy" id="870968"/>
    <lineage>
        <taxon>Bacteria</taxon>
        <taxon>Pseudomonadati</taxon>
        <taxon>Pseudomonadota</taxon>
        <taxon>Gammaproteobacteria</taxon>
        <taxon>Vibrionales</taxon>
        <taxon>Vibrionaceae</taxon>
        <taxon>Vibrio</taxon>
    </lineage>
</organism>
<evidence type="ECO:0000259" key="17">
    <source>
        <dbReference type="PROSITE" id="PS50885"/>
    </source>
</evidence>
<keyword evidence="6" id="KW-0597">Phosphoprotein</keyword>
<keyword evidence="11" id="KW-0067">ATP-binding</keyword>
<evidence type="ECO:0000256" key="5">
    <source>
        <dbReference type="ARBA" id="ARBA00022519"/>
    </source>
</evidence>
<evidence type="ECO:0000256" key="7">
    <source>
        <dbReference type="ARBA" id="ARBA00022679"/>
    </source>
</evidence>
<keyword evidence="10 18" id="KW-0418">Kinase</keyword>
<comment type="caution">
    <text evidence="18">The sequence shown here is derived from an EMBL/GenBank/DDBJ whole genome shotgun (WGS) entry which is preliminary data.</text>
</comment>
<protein>
    <recommendedName>
        <fullName evidence="3">histidine kinase</fullName>
        <ecNumber evidence="3">2.7.13.3</ecNumber>
    </recommendedName>
</protein>
<evidence type="ECO:0000256" key="1">
    <source>
        <dbReference type="ARBA" id="ARBA00000085"/>
    </source>
</evidence>
<feature type="domain" description="Histidine kinase" evidence="16">
    <location>
        <begin position="282"/>
        <end position="481"/>
    </location>
</feature>
<evidence type="ECO:0000256" key="13">
    <source>
        <dbReference type="ARBA" id="ARBA00023012"/>
    </source>
</evidence>
<dbReference type="EC" id="2.7.13.3" evidence="3"/>
<evidence type="ECO:0000256" key="6">
    <source>
        <dbReference type="ARBA" id="ARBA00022553"/>
    </source>
</evidence>
<dbReference type="Pfam" id="PF02518">
    <property type="entry name" value="HATPase_c"/>
    <property type="match status" value="1"/>
</dbReference>
<dbReference type="AlphaFoldDB" id="F9RYT9"/>
<dbReference type="Gene3D" id="1.10.287.130">
    <property type="match status" value="1"/>
</dbReference>
<dbReference type="SUPFAM" id="SSF55874">
    <property type="entry name" value="ATPase domain of HSP90 chaperone/DNA topoisomerase II/histidine kinase"/>
    <property type="match status" value="1"/>
</dbReference>
<dbReference type="PROSITE" id="PS50885">
    <property type="entry name" value="HAMP"/>
    <property type="match status" value="1"/>
</dbReference>
<dbReference type="CDD" id="cd00082">
    <property type="entry name" value="HisKA"/>
    <property type="match status" value="1"/>
</dbReference>
<keyword evidence="4" id="KW-1003">Cell membrane</keyword>
<dbReference type="InterPro" id="IPR036097">
    <property type="entry name" value="HisK_dim/P_sf"/>
</dbReference>
<dbReference type="RefSeq" id="WP_006711015.1">
    <property type="nucleotide sequence ID" value="NZ_AFWF01000040.1"/>
</dbReference>